<evidence type="ECO:0000313" key="4">
    <source>
        <dbReference type="EMBL" id="MEJ6010401.1"/>
    </source>
</evidence>
<feature type="domain" description="HTH tetR-type" evidence="3">
    <location>
        <begin position="19"/>
        <end position="79"/>
    </location>
</feature>
<feature type="DNA-binding region" description="H-T-H motif" evidence="2">
    <location>
        <begin position="42"/>
        <end position="61"/>
    </location>
</feature>
<comment type="caution">
    <text evidence="4">The sequence shown here is derived from an EMBL/GenBank/DDBJ whole genome shotgun (WGS) entry which is preliminary data.</text>
</comment>
<dbReference type="PROSITE" id="PS50977">
    <property type="entry name" value="HTH_TETR_2"/>
    <property type="match status" value="1"/>
</dbReference>
<keyword evidence="1 2" id="KW-0238">DNA-binding</keyword>
<evidence type="ECO:0000256" key="2">
    <source>
        <dbReference type="PROSITE-ProRule" id="PRU00335"/>
    </source>
</evidence>
<dbReference type="InterPro" id="IPR009057">
    <property type="entry name" value="Homeodomain-like_sf"/>
</dbReference>
<dbReference type="Pfam" id="PF00440">
    <property type="entry name" value="TetR_N"/>
    <property type="match status" value="1"/>
</dbReference>
<proteinExistence type="predicted"/>
<dbReference type="RefSeq" id="WP_339967024.1">
    <property type="nucleotide sequence ID" value="NZ_JBBHJY010000005.1"/>
</dbReference>
<dbReference type="PANTHER" id="PTHR43479:SF11">
    <property type="entry name" value="ACREF_ENVCD OPERON REPRESSOR-RELATED"/>
    <property type="match status" value="1"/>
</dbReference>
<organism evidence="4 5">
    <name type="scientific">Novosphingobium aquae</name>
    <dbReference type="NCBI Taxonomy" id="3133435"/>
    <lineage>
        <taxon>Bacteria</taxon>
        <taxon>Pseudomonadati</taxon>
        <taxon>Pseudomonadota</taxon>
        <taxon>Alphaproteobacteria</taxon>
        <taxon>Sphingomonadales</taxon>
        <taxon>Sphingomonadaceae</taxon>
        <taxon>Novosphingobium</taxon>
    </lineage>
</organism>
<name>A0ABU8SA46_9SPHN</name>
<keyword evidence="5" id="KW-1185">Reference proteome</keyword>
<dbReference type="Gene3D" id="1.10.357.10">
    <property type="entry name" value="Tetracycline Repressor, domain 2"/>
    <property type="match status" value="1"/>
</dbReference>
<dbReference type="InterPro" id="IPR001647">
    <property type="entry name" value="HTH_TetR"/>
</dbReference>
<reference evidence="4 5" key="1">
    <citation type="submission" date="2024-03" db="EMBL/GenBank/DDBJ databases">
        <authorList>
            <person name="Jo J.-H."/>
        </authorList>
    </citation>
    <scope>NUCLEOTIDE SEQUENCE [LARGE SCALE GENOMIC DNA]</scope>
    <source>
        <strain evidence="4 5">AS3R-12</strain>
    </source>
</reference>
<evidence type="ECO:0000313" key="5">
    <source>
        <dbReference type="Proteomes" id="UP001379235"/>
    </source>
</evidence>
<dbReference type="PANTHER" id="PTHR43479">
    <property type="entry name" value="ACREF/ENVCD OPERON REPRESSOR-RELATED"/>
    <property type="match status" value="1"/>
</dbReference>
<dbReference type="EMBL" id="JBBHJY010000005">
    <property type="protein sequence ID" value="MEJ6010401.1"/>
    <property type="molecule type" value="Genomic_DNA"/>
</dbReference>
<dbReference type="Proteomes" id="UP001379235">
    <property type="component" value="Unassembled WGS sequence"/>
</dbReference>
<dbReference type="InterPro" id="IPR050624">
    <property type="entry name" value="HTH-type_Tx_Regulator"/>
</dbReference>
<evidence type="ECO:0000256" key="1">
    <source>
        <dbReference type="ARBA" id="ARBA00023125"/>
    </source>
</evidence>
<gene>
    <name evidence="4" type="ORF">WG900_10765</name>
</gene>
<protein>
    <submittedName>
        <fullName evidence="4">TetR/AcrR family transcriptional regulator</fullName>
    </submittedName>
</protein>
<dbReference type="SUPFAM" id="SSF46689">
    <property type="entry name" value="Homeodomain-like"/>
    <property type="match status" value="1"/>
</dbReference>
<evidence type="ECO:0000259" key="3">
    <source>
        <dbReference type="PROSITE" id="PS50977"/>
    </source>
</evidence>
<accession>A0ABU8SA46</accession>
<sequence length="197" mass="21848">MHSSRAQERMSKPDDARALRSRQALRNGLLELLGERPLHEITIRDITGRAGVSYPVFFRRYGSKEELLAEVAAEEVRNLMARTYPVLEAEGPDASLGAICAHIQANRALWTSLLTTGAAPAMREEFARLSAEYGVTGPRANPWLPVPLASAFVSAGIFEILVWWLAQPEDYPVQNVIAFLNHLVVQPTIFAKEITLV</sequence>